<comment type="caution">
    <text evidence="2">The sequence shown here is derived from an EMBL/GenBank/DDBJ whole genome shotgun (WGS) entry which is preliminary data.</text>
</comment>
<keyword evidence="1" id="KW-0472">Membrane</keyword>
<protein>
    <submittedName>
        <fullName evidence="2">Uncharacterized protein</fullName>
    </submittedName>
</protein>
<dbReference type="Proteomes" id="UP000198287">
    <property type="component" value="Unassembled WGS sequence"/>
</dbReference>
<keyword evidence="1" id="KW-0812">Transmembrane</keyword>
<feature type="transmembrane region" description="Helical" evidence="1">
    <location>
        <begin position="281"/>
        <end position="304"/>
    </location>
</feature>
<gene>
    <name evidence="2" type="ORF">Fcan01_16595</name>
</gene>
<feature type="transmembrane region" description="Helical" evidence="1">
    <location>
        <begin position="127"/>
        <end position="144"/>
    </location>
</feature>
<keyword evidence="3" id="KW-1185">Reference proteome</keyword>
<dbReference type="EMBL" id="LNIX01000011">
    <property type="protein sequence ID" value="OXA49005.1"/>
    <property type="molecule type" value="Genomic_DNA"/>
</dbReference>
<name>A0A226DU29_FOLCA</name>
<accession>A0A226DU29</accession>
<proteinExistence type="predicted"/>
<feature type="transmembrane region" description="Helical" evidence="1">
    <location>
        <begin position="362"/>
        <end position="379"/>
    </location>
</feature>
<sequence length="381" mass="42696">MGSIWKIIETYTKAFSHMWRFPVGFNTSVKRVVLLPRVMTDTTPHGKYLGGSTPSTLSPLVICCLSVACASIVTIGFFGVILLGDVYARMTNELCEDFDQLVKKSGQPHFLNQSSFTITTKVLQTAMLQYALCPPFVAGFLLYLNYDSPNLLSKLVVSSFNIEIIPGPFTSWTLLAIRFVLTAFVTLEGARMLGFLNICGFSTLIIASTYQTELLRSIKDSTNFSRLRTSLNFYDRFRINLQHGRIMMMNIFALFFYALLVLGIILAFCTIKLREKFALQFYIGFPAFFGLACALGDVAIPMFINCATIPVEWLRRVKMVVGGWSGPGRGWGLRVAKSRQVKWVELGVGDVKLYNITKETKSATLFLIINYTITLLLSINV</sequence>
<evidence type="ECO:0000256" key="1">
    <source>
        <dbReference type="SAM" id="Phobius"/>
    </source>
</evidence>
<feature type="transmembrane region" description="Helical" evidence="1">
    <location>
        <begin position="57"/>
        <end position="83"/>
    </location>
</feature>
<reference evidence="2 3" key="1">
    <citation type="submission" date="2015-12" db="EMBL/GenBank/DDBJ databases">
        <title>The genome of Folsomia candida.</title>
        <authorList>
            <person name="Faddeeva A."/>
            <person name="Derks M.F."/>
            <person name="Anvar Y."/>
            <person name="Smit S."/>
            <person name="Van Straalen N."/>
            <person name="Roelofs D."/>
        </authorList>
    </citation>
    <scope>NUCLEOTIDE SEQUENCE [LARGE SCALE GENOMIC DNA]</scope>
    <source>
        <strain evidence="2 3">VU population</strain>
        <tissue evidence="2">Whole body</tissue>
    </source>
</reference>
<organism evidence="2 3">
    <name type="scientific">Folsomia candida</name>
    <name type="common">Springtail</name>
    <dbReference type="NCBI Taxonomy" id="158441"/>
    <lineage>
        <taxon>Eukaryota</taxon>
        <taxon>Metazoa</taxon>
        <taxon>Ecdysozoa</taxon>
        <taxon>Arthropoda</taxon>
        <taxon>Hexapoda</taxon>
        <taxon>Collembola</taxon>
        <taxon>Entomobryomorpha</taxon>
        <taxon>Isotomoidea</taxon>
        <taxon>Isotomidae</taxon>
        <taxon>Proisotominae</taxon>
        <taxon>Folsomia</taxon>
    </lineage>
</organism>
<evidence type="ECO:0000313" key="2">
    <source>
        <dbReference type="EMBL" id="OXA49005.1"/>
    </source>
</evidence>
<dbReference type="AlphaFoldDB" id="A0A226DU29"/>
<keyword evidence="1" id="KW-1133">Transmembrane helix</keyword>
<evidence type="ECO:0000313" key="3">
    <source>
        <dbReference type="Proteomes" id="UP000198287"/>
    </source>
</evidence>
<feature type="transmembrane region" description="Helical" evidence="1">
    <location>
        <begin position="164"/>
        <end position="185"/>
    </location>
</feature>
<feature type="transmembrane region" description="Helical" evidence="1">
    <location>
        <begin position="192"/>
        <end position="210"/>
    </location>
</feature>
<feature type="transmembrane region" description="Helical" evidence="1">
    <location>
        <begin position="246"/>
        <end position="269"/>
    </location>
</feature>